<comment type="similarity">
    <text evidence="2 6">Belongs to the dTDP-4-dehydrorhamnose reductase family.</text>
</comment>
<dbReference type="InterPro" id="IPR005913">
    <property type="entry name" value="dTDP_dehydrorham_reduct"/>
</dbReference>
<evidence type="ECO:0000313" key="8">
    <source>
        <dbReference type="EMBL" id="TWT34576.1"/>
    </source>
</evidence>
<gene>
    <name evidence="8" type="primary">rmlD_1</name>
    <name evidence="8" type="ORF">Enr8_19870</name>
</gene>
<keyword evidence="6 8" id="KW-0560">Oxidoreductase</keyword>
<dbReference type="SUPFAM" id="SSF51735">
    <property type="entry name" value="NAD(P)-binding Rossmann-fold domains"/>
    <property type="match status" value="1"/>
</dbReference>
<evidence type="ECO:0000256" key="2">
    <source>
        <dbReference type="ARBA" id="ARBA00010944"/>
    </source>
</evidence>
<dbReference type="EC" id="1.1.1.133" evidence="3 6"/>
<sequence length="284" mass="30923">MKSTIAITGADGQLGSELLRQLGGDAVALIQSDMELTDDDAIRRVLSDIRADVLVHCAAYTAVDKAEAEANVCFQVNAAAVATIADVCRQFNTRLVQISTDYVFDSYAGPCVPLTEQTPATPRGIYAQSKLQGEQAAATVSSHLIVRTCGLYGGGPSMRNFVETMLRLAETKSELRVVNDQHCTPSYCRDVAAAILQLVEREATGLFHVTNGESVTWRELASTIFQLTQRSVHVEPITTAEYGAAAPRPAYSVLSLDKFQQTTGSEMPSWRDALQRYLQDRLES</sequence>
<dbReference type="InterPro" id="IPR036291">
    <property type="entry name" value="NAD(P)-bd_dom_sf"/>
</dbReference>
<dbReference type="CDD" id="cd05254">
    <property type="entry name" value="dTDP_HR_like_SDR_e"/>
    <property type="match status" value="1"/>
</dbReference>
<dbReference type="AlphaFoldDB" id="A0A5C5V7S7"/>
<dbReference type="Gene3D" id="3.90.25.10">
    <property type="entry name" value="UDP-galactose 4-epimerase, domain 1"/>
    <property type="match status" value="1"/>
</dbReference>
<dbReference type="GO" id="GO:0008831">
    <property type="term" value="F:dTDP-4-dehydrorhamnose reductase activity"/>
    <property type="evidence" value="ECO:0007669"/>
    <property type="project" value="UniProtKB-EC"/>
</dbReference>
<keyword evidence="9" id="KW-1185">Reference proteome</keyword>
<evidence type="ECO:0000256" key="4">
    <source>
        <dbReference type="ARBA" id="ARBA00017099"/>
    </source>
</evidence>
<dbReference type="Gene3D" id="3.40.50.720">
    <property type="entry name" value="NAD(P)-binding Rossmann-like Domain"/>
    <property type="match status" value="1"/>
</dbReference>
<comment type="pathway">
    <text evidence="1 6">Carbohydrate biosynthesis; dTDP-L-rhamnose biosynthesis.</text>
</comment>
<feature type="domain" description="RmlD-like substrate binding" evidence="7">
    <location>
        <begin position="4"/>
        <end position="280"/>
    </location>
</feature>
<evidence type="ECO:0000256" key="6">
    <source>
        <dbReference type="RuleBase" id="RU364082"/>
    </source>
</evidence>
<comment type="caution">
    <text evidence="8">The sequence shown here is derived from an EMBL/GenBank/DDBJ whole genome shotgun (WGS) entry which is preliminary data.</text>
</comment>
<dbReference type="InterPro" id="IPR029903">
    <property type="entry name" value="RmlD-like-bd"/>
</dbReference>
<organism evidence="8 9">
    <name type="scientific">Blastopirellula retiformator</name>
    <dbReference type="NCBI Taxonomy" id="2527970"/>
    <lineage>
        <taxon>Bacteria</taxon>
        <taxon>Pseudomonadati</taxon>
        <taxon>Planctomycetota</taxon>
        <taxon>Planctomycetia</taxon>
        <taxon>Pirellulales</taxon>
        <taxon>Pirellulaceae</taxon>
        <taxon>Blastopirellula</taxon>
    </lineage>
</organism>
<evidence type="ECO:0000256" key="1">
    <source>
        <dbReference type="ARBA" id="ARBA00004781"/>
    </source>
</evidence>
<dbReference type="OrthoDB" id="9803892at2"/>
<dbReference type="UniPathway" id="UPA00124"/>
<evidence type="ECO:0000256" key="3">
    <source>
        <dbReference type="ARBA" id="ARBA00012929"/>
    </source>
</evidence>
<name>A0A5C5V7S7_9BACT</name>
<dbReference type="GO" id="GO:0019305">
    <property type="term" value="P:dTDP-rhamnose biosynthetic process"/>
    <property type="evidence" value="ECO:0007669"/>
    <property type="project" value="UniProtKB-UniPathway"/>
</dbReference>
<dbReference type="Proteomes" id="UP000318878">
    <property type="component" value="Unassembled WGS sequence"/>
</dbReference>
<protein>
    <recommendedName>
        <fullName evidence="4 6">dTDP-4-dehydrorhamnose reductase</fullName>
        <ecNumber evidence="3 6">1.1.1.133</ecNumber>
    </recommendedName>
</protein>
<evidence type="ECO:0000313" key="9">
    <source>
        <dbReference type="Proteomes" id="UP000318878"/>
    </source>
</evidence>
<evidence type="ECO:0000256" key="5">
    <source>
        <dbReference type="ARBA" id="ARBA00048200"/>
    </source>
</evidence>
<dbReference type="NCBIfam" id="TIGR01214">
    <property type="entry name" value="rmlD"/>
    <property type="match status" value="1"/>
</dbReference>
<dbReference type="PANTHER" id="PTHR10491">
    <property type="entry name" value="DTDP-4-DEHYDRORHAMNOSE REDUCTASE"/>
    <property type="match status" value="1"/>
</dbReference>
<accession>A0A5C5V7S7</accession>
<keyword evidence="6" id="KW-0521">NADP</keyword>
<dbReference type="EMBL" id="SJPF01000002">
    <property type="protein sequence ID" value="TWT34576.1"/>
    <property type="molecule type" value="Genomic_DNA"/>
</dbReference>
<evidence type="ECO:0000259" key="7">
    <source>
        <dbReference type="Pfam" id="PF04321"/>
    </source>
</evidence>
<dbReference type="Pfam" id="PF04321">
    <property type="entry name" value="RmlD_sub_bind"/>
    <property type="match status" value="1"/>
</dbReference>
<reference evidence="8 9" key="1">
    <citation type="submission" date="2019-02" db="EMBL/GenBank/DDBJ databases">
        <title>Deep-cultivation of Planctomycetes and their phenomic and genomic characterization uncovers novel biology.</title>
        <authorList>
            <person name="Wiegand S."/>
            <person name="Jogler M."/>
            <person name="Boedeker C."/>
            <person name="Pinto D."/>
            <person name="Vollmers J."/>
            <person name="Rivas-Marin E."/>
            <person name="Kohn T."/>
            <person name="Peeters S.H."/>
            <person name="Heuer A."/>
            <person name="Rast P."/>
            <person name="Oberbeckmann S."/>
            <person name="Bunk B."/>
            <person name="Jeske O."/>
            <person name="Meyerdierks A."/>
            <person name="Storesund J.E."/>
            <person name="Kallscheuer N."/>
            <person name="Luecker S."/>
            <person name="Lage O.M."/>
            <person name="Pohl T."/>
            <person name="Merkel B.J."/>
            <person name="Hornburger P."/>
            <person name="Mueller R.-W."/>
            <person name="Bruemmer F."/>
            <person name="Labrenz M."/>
            <person name="Spormann A.M."/>
            <person name="Op Den Camp H."/>
            <person name="Overmann J."/>
            <person name="Amann R."/>
            <person name="Jetten M.S.M."/>
            <person name="Mascher T."/>
            <person name="Medema M.H."/>
            <person name="Devos D.P."/>
            <person name="Kaster A.-K."/>
            <person name="Ovreas L."/>
            <person name="Rohde M."/>
            <person name="Galperin M.Y."/>
            <person name="Jogler C."/>
        </authorList>
    </citation>
    <scope>NUCLEOTIDE SEQUENCE [LARGE SCALE GENOMIC DNA]</scope>
    <source>
        <strain evidence="8 9">Enr8</strain>
    </source>
</reference>
<dbReference type="PANTHER" id="PTHR10491:SF4">
    <property type="entry name" value="METHIONINE ADENOSYLTRANSFERASE 2 SUBUNIT BETA"/>
    <property type="match status" value="1"/>
</dbReference>
<dbReference type="RefSeq" id="WP_146430935.1">
    <property type="nucleotide sequence ID" value="NZ_SJPF01000002.1"/>
</dbReference>
<comment type="function">
    <text evidence="6">Catalyzes the reduction of dTDP-6-deoxy-L-lyxo-4-hexulose to yield dTDP-L-rhamnose.</text>
</comment>
<proteinExistence type="inferred from homology"/>
<comment type="catalytic activity">
    <reaction evidence="5">
        <text>dTDP-beta-L-rhamnose + NADP(+) = dTDP-4-dehydro-beta-L-rhamnose + NADPH + H(+)</text>
        <dbReference type="Rhea" id="RHEA:21796"/>
        <dbReference type="ChEBI" id="CHEBI:15378"/>
        <dbReference type="ChEBI" id="CHEBI:57510"/>
        <dbReference type="ChEBI" id="CHEBI:57783"/>
        <dbReference type="ChEBI" id="CHEBI:58349"/>
        <dbReference type="ChEBI" id="CHEBI:62830"/>
        <dbReference type="EC" id="1.1.1.133"/>
    </reaction>
</comment>